<reference evidence="8" key="1">
    <citation type="submission" date="2025-08" db="UniProtKB">
        <authorList>
            <consortium name="RefSeq"/>
        </authorList>
    </citation>
    <scope>IDENTIFICATION</scope>
</reference>
<dbReference type="RefSeq" id="XP_014680858.1">
    <property type="nucleotide sequence ID" value="XM_014825372.1"/>
</dbReference>
<dbReference type="PANTHER" id="PTHR11267:SF195">
    <property type="entry name" value="OPTOMOTOR-BLIND-RELATED-GENE-1, ISOFORM A"/>
    <property type="match status" value="1"/>
</dbReference>
<dbReference type="Pfam" id="PF00907">
    <property type="entry name" value="T-box"/>
    <property type="match status" value="1"/>
</dbReference>
<evidence type="ECO:0000313" key="8">
    <source>
        <dbReference type="RefSeq" id="XP_014680858.1"/>
    </source>
</evidence>
<evidence type="ECO:0000256" key="2">
    <source>
        <dbReference type="ARBA" id="ARBA00023125"/>
    </source>
</evidence>
<keyword evidence="7" id="KW-1185">Reference proteome</keyword>
<dbReference type="SMART" id="SM00425">
    <property type="entry name" value="TBOX"/>
    <property type="match status" value="1"/>
</dbReference>
<feature type="domain" description="T-box" evidence="6">
    <location>
        <begin position="1"/>
        <end position="94"/>
    </location>
</feature>
<comment type="subcellular location">
    <subcellularLocation>
        <location evidence="5">Nucleus</location>
    </subcellularLocation>
</comment>
<dbReference type="GeneID" id="106820802"/>
<organism evidence="7 8">
    <name type="scientific">Priapulus caudatus</name>
    <name type="common">Priapulid worm</name>
    <dbReference type="NCBI Taxonomy" id="37621"/>
    <lineage>
        <taxon>Eukaryota</taxon>
        <taxon>Metazoa</taxon>
        <taxon>Ecdysozoa</taxon>
        <taxon>Scalidophora</taxon>
        <taxon>Priapulida</taxon>
        <taxon>Priapulimorpha</taxon>
        <taxon>Priapulimorphida</taxon>
        <taxon>Priapulidae</taxon>
        <taxon>Priapulus</taxon>
    </lineage>
</organism>
<dbReference type="Proteomes" id="UP000695022">
    <property type="component" value="Unplaced"/>
</dbReference>
<sequence>MIVSFEKVKLTNNPLDNHNHTVVLQSMHKYQPRLHIALHDNDEAAPASATDLSAFVHRTFIFPEISFTAVTAYQNHMITKLKIDNNPFAKGFRESARLYHNVDRPALFLPLRPLPLHRRSGCGDYSHAWAAVSNLVPDLQWRHNYAFPVVYPPVVETDGEADEY</sequence>
<dbReference type="PRINTS" id="PR00937">
    <property type="entry name" value="TBOX"/>
</dbReference>
<dbReference type="PANTHER" id="PTHR11267">
    <property type="entry name" value="T-BOX PROTEIN-RELATED"/>
    <property type="match status" value="1"/>
</dbReference>
<protein>
    <submittedName>
        <fullName evidence="8">T-box transcription factor TBX20-like</fullName>
    </submittedName>
</protein>
<evidence type="ECO:0000256" key="1">
    <source>
        <dbReference type="ARBA" id="ARBA00023015"/>
    </source>
</evidence>
<evidence type="ECO:0000256" key="4">
    <source>
        <dbReference type="ARBA" id="ARBA00023242"/>
    </source>
</evidence>
<dbReference type="InterPro" id="IPR008967">
    <property type="entry name" value="p53-like_TF_DNA-bd_sf"/>
</dbReference>
<proteinExistence type="predicted"/>
<dbReference type="InterPro" id="IPR036960">
    <property type="entry name" value="T-box_sf"/>
</dbReference>
<evidence type="ECO:0000313" key="7">
    <source>
        <dbReference type="Proteomes" id="UP000695022"/>
    </source>
</evidence>
<keyword evidence="1" id="KW-0805">Transcription regulation</keyword>
<keyword evidence="2 5" id="KW-0238">DNA-binding</keyword>
<evidence type="ECO:0000256" key="3">
    <source>
        <dbReference type="ARBA" id="ARBA00023163"/>
    </source>
</evidence>
<gene>
    <name evidence="8" type="primary">LOC106820802</name>
</gene>
<dbReference type="SUPFAM" id="SSF49417">
    <property type="entry name" value="p53-like transcription factors"/>
    <property type="match status" value="1"/>
</dbReference>
<accession>A0ABM1F8T7</accession>
<dbReference type="Gene3D" id="2.60.40.820">
    <property type="entry name" value="Transcription factor, T-box"/>
    <property type="match status" value="1"/>
</dbReference>
<evidence type="ECO:0000259" key="6">
    <source>
        <dbReference type="PROSITE" id="PS50252"/>
    </source>
</evidence>
<dbReference type="PROSITE" id="PS50252">
    <property type="entry name" value="TBOX_3"/>
    <property type="match status" value="1"/>
</dbReference>
<dbReference type="InterPro" id="IPR001699">
    <property type="entry name" value="TF_T-box"/>
</dbReference>
<comment type="caution">
    <text evidence="5">Lacks conserved residue(s) required for the propagation of feature annotation.</text>
</comment>
<evidence type="ECO:0000256" key="5">
    <source>
        <dbReference type="PROSITE-ProRule" id="PRU00201"/>
    </source>
</evidence>
<name>A0ABM1F8T7_PRICU</name>
<keyword evidence="4 5" id="KW-0539">Nucleus</keyword>
<dbReference type="InterPro" id="IPR046360">
    <property type="entry name" value="T-box_DNA-bd"/>
</dbReference>
<keyword evidence="3" id="KW-0804">Transcription</keyword>